<dbReference type="Pfam" id="PF01507">
    <property type="entry name" value="PAPS_reduct"/>
    <property type="match status" value="1"/>
</dbReference>
<dbReference type="OrthoDB" id="270728at2759"/>
<name>A0A9N9RKX9_9DIPT</name>
<comment type="pathway">
    <text evidence="1">Cofactor biosynthesis; FAD biosynthesis; FAD from FMN: step 1/1.</text>
</comment>
<dbReference type="EMBL" id="OU895877">
    <property type="protein sequence ID" value="CAG9798143.1"/>
    <property type="molecule type" value="Genomic_DNA"/>
</dbReference>
<evidence type="ECO:0000256" key="3">
    <source>
        <dbReference type="ARBA" id="ARBA00022630"/>
    </source>
</evidence>
<dbReference type="PANTHER" id="PTHR23293:SF9">
    <property type="entry name" value="FAD SYNTHASE"/>
    <property type="match status" value="1"/>
</dbReference>
<protein>
    <recommendedName>
        <fullName evidence="2">FAD synthase</fullName>
        <ecNumber evidence="2">2.7.7.2</ecNumber>
    </recommendedName>
    <alternativeName>
        <fullName evidence="10">FAD pyrophosphorylase</fullName>
    </alternativeName>
    <alternativeName>
        <fullName evidence="11">FMN adenylyltransferase</fullName>
    </alternativeName>
</protein>
<proteinExistence type="predicted"/>
<keyword evidence="3" id="KW-0285">Flavoprotein</keyword>
<gene>
    <name evidence="14" type="ORF">CHIRRI_LOCUS1128</name>
</gene>
<evidence type="ECO:0000313" key="15">
    <source>
        <dbReference type="Proteomes" id="UP001153620"/>
    </source>
</evidence>
<accession>A0A9N9RKX9</accession>
<evidence type="ECO:0000259" key="13">
    <source>
        <dbReference type="Pfam" id="PF01507"/>
    </source>
</evidence>
<reference evidence="14" key="1">
    <citation type="submission" date="2022-01" db="EMBL/GenBank/DDBJ databases">
        <authorList>
            <person name="King R."/>
        </authorList>
    </citation>
    <scope>NUCLEOTIDE SEQUENCE</scope>
</reference>
<evidence type="ECO:0000256" key="11">
    <source>
        <dbReference type="ARBA" id="ARBA00031871"/>
    </source>
</evidence>
<evidence type="ECO:0000256" key="5">
    <source>
        <dbReference type="ARBA" id="ARBA00022679"/>
    </source>
</evidence>
<dbReference type="AlphaFoldDB" id="A0A9N9RKX9"/>
<evidence type="ECO:0000256" key="4">
    <source>
        <dbReference type="ARBA" id="ARBA00022643"/>
    </source>
</evidence>
<feature type="domain" description="Phosphoadenosine phosphosulphate reductase" evidence="13">
    <location>
        <begin position="27"/>
        <end position="187"/>
    </location>
</feature>
<evidence type="ECO:0000256" key="9">
    <source>
        <dbReference type="ARBA" id="ARBA00022840"/>
    </source>
</evidence>
<evidence type="ECO:0000256" key="10">
    <source>
        <dbReference type="ARBA" id="ARBA00031145"/>
    </source>
</evidence>
<dbReference type="PANTHER" id="PTHR23293">
    <property type="entry name" value="FAD SYNTHETASE-RELATED FMN ADENYLYLTRANSFERASE"/>
    <property type="match status" value="1"/>
</dbReference>
<evidence type="ECO:0000256" key="8">
    <source>
        <dbReference type="ARBA" id="ARBA00022827"/>
    </source>
</evidence>
<evidence type="ECO:0000256" key="7">
    <source>
        <dbReference type="ARBA" id="ARBA00022741"/>
    </source>
</evidence>
<comment type="catalytic activity">
    <reaction evidence="12">
        <text>FMN + ATP + H(+) = FAD + diphosphate</text>
        <dbReference type="Rhea" id="RHEA:17237"/>
        <dbReference type="ChEBI" id="CHEBI:15378"/>
        <dbReference type="ChEBI" id="CHEBI:30616"/>
        <dbReference type="ChEBI" id="CHEBI:33019"/>
        <dbReference type="ChEBI" id="CHEBI:57692"/>
        <dbReference type="ChEBI" id="CHEBI:58210"/>
        <dbReference type="EC" id="2.7.7.2"/>
    </reaction>
</comment>
<keyword evidence="5" id="KW-0808">Transferase</keyword>
<dbReference type="InterPro" id="IPR002500">
    <property type="entry name" value="PAPS_reduct_dom"/>
</dbReference>
<evidence type="ECO:0000256" key="12">
    <source>
        <dbReference type="ARBA" id="ARBA00049494"/>
    </source>
</evidence>
<dbReference type="GO" id="GO:0006747">
    <property type="term" value="P:FAD biosynthetic process"/>
    <property type="evidence" value="ECO:0007669"/>
    <property type="project" value="TreeGrafter"/>
</dbReference>
<evidence type="ECO:0000256" key="6">
    <source>
        <dbReference type="ARBA" id="ARBA00022695"/>
    </source>
</evidence>
<dbReference type="EC" id="2.7.7.2" evidence="2"/>
<reference evidence="14" key="2">
    <citation type="submission" date="2022-10" db="EMBL/GenBank/DDBJ databases">
        <authorList>
            <consortium name="ENA_rothamsted_submissions"/>
            <consortium name="culmorum"/>
            <person name="King R."/>
        </authorList>
    </citation>
    <scope>NUCLEOTIDE SEQUENCE</scope>
</reference>
<evidence type="ECO:0000256" key="2">
    <source>
        <dbReference type="ARBA" id="ARBA00012393"/>
    </source>
</evidence>
<keyword evidence="15" id="KW-1185">Reference proteome</keyword>
<dbReference type="SUPFAM" id="SSF52402">
    <property type="entry name" value="Adenine nucleotide alpha hydrolases-like"/>
    <property type="match status" value="1"/>
</dbReference>
<keyword evidence="6" id="KW-0548">Nucleotidyltransferase</keyword>
<dbReference type="GO" id="GO:0005524">
    <property type="term" value="F:ATP binding"/>
    <property type="evidence" value="ECO:0007669"/>
    <property type="project" value="UniProtKB-KW"/>
</dbReference>
<dbReference type="InterPro" id="IPR014729">
    <property type="entry name" value="Rossmann-like_a/b/a_fold"/>
</dbReference>
<keyword evidence="7" id="KW-0547">Nucleotide-binding</keyword>
<dbReference type="Gene3D" id="3.40.50.620">
    <property type="entry name" value="HUPs"/>
    <property type="match status" value="1"/>
</dbReference>
<keyword evidence="9" id="KW-0067">ATP-binding</keyword>
<sequence length="216" mass="25301">MSNQLDEKIEKSLDILKETFQNYQSNQIFLSFNGGKDCTVLLDLLLKRCYINESDKLGIKIIYMRQVDPFDEIESFVKECESYYKIEIKEIEISSMKIALAEICKNDPELQAVLMGCRKSDPTYKNRDELHYFEPTDGDWPKLMRVNPLLDWSCKDIWDYIISHNVPYCDLYNNGFTSVGNRKNTVPNPHLLNDDKKTYRPAFELTDDTLERAGRL</sequence>
<keyword evidence="4" id="KW-0288">FMN</keyword>
<dbReference type="CDD" id="cd23948">
    <property type="entry name" value="FAD_synthase"/>
    <property type="match status" value="1"/>
</dbReference>
<evidence type="ECO:0000313" key="14">
    <source>
        <dbReference type="EMBL" id="CAG9798143.1"/>
    </source>
</evidence>
<dbReference type="Proteomes" id="UP001153620">
    <property type="component" value="Chromosome 1"/>
</dbReference>
<evidence type="ECO:0000256" key="1">
    <source>
        <dbReference type="ARBA" id="ARBA00004726"/>
    </source>
</evidence>
<keyword evidence="8" id="KW-0274">FAD</keyword>
<organism evidence="14 15">
    <name type="scientific">Chironomus riparius</name>
    <dbReference type="NCBI Taxonomy" id="315576"/>
    <lineage>
        <taxon>Eukaryota</taxon>
        <taxon>Metazoa</taxon>
        <taxon>Ecdysozoa</taxon>
        <taxon>Arthropoda</taxon>
        <taxon>Hexapoda</taxon>
        <taxon>Insecta</taxon>
        <taxon>Pterygota</taxon>
        <taxon>Neoptera</taxon>
        <taxon>Endopterygota</taxon>
        <taxon>Diptera</taxon>
        <taxon>Nematocera</taxon>
        <taxon>Chironomoidea</taxon>
        <taxon>Chironomidae</taxon>
        <taxon>Chironominae</taxon>
        <taxon>Chironomus</taxon>
    </lineage>
</organism>
<dbReference type="GO" id="GO:0003919">
    <property type="term" value="F:FMN adenylyltransferase activity"/>
    <property type="evidence" value="ECO:0007669"/>
    <property type="project" value="UniProtKB-EC"/>
</dbReference>